<comment type="caution">
    <text evidence="2">The sequence shown here is derived from an EMBL/GenBank/DDBJ whole genome shotgun (WGS) entry which is preliminary data.</text>
</comment>
<protein>
    <recommendedName>
        <fullName evidence="1">Reverse transcriptase domain-containing protein</fullName>
    </recommendedName>
</protein>
<proteinExistence type="predicted"/>
<organism evidence="2 3">
    <name type="scientific">Araneus ventricosus</name>
    <name type="common">Orbweaver spider</name>
    <name type="synonym">Epeira ventricosa</name>
    <dbReference type="NCBI Taxonomy" id="182803"/>
    <lineage>
        <taxon>Eukaryota</taxon>
        <taxon>Metazoa</taxon>
        <taxon>Ecdysozoa</taxon>
        <taxon>Arthropoda</taxon>
        <taxon>Chelicerata</taxon>
        <taxon>Arachnida</taxon>
        <taxon>Araneae</taxon>
        <taxon>Araneomorphae</taxon>
        <taxon>Entelegynae</taxon>
        <taxon>Araneoidea</taxon>
        <taxon>Araneidae</taxon>
        <taxon>Araneus</taxon>
    </lineage>
</organism>
<dbReference type="Proteomes" id="UP000499080">
    <property type="component" value="Unassembled WGS sequence"/>
</dbReference>
<dbReference type="InterPro" id="IPR043502">
    <property type="entry name" value="DNA/RNA_pol_sf"/>
</dbReference>
<sequence>MSSRKLFILSRPYRLLQRVPRSWSLSKENEDSEPGPLQQIDKADSDPAAFRPICLQDAMGKILDKLITHRIFFHLLRNNHLSDRQYGFSPGRSAQDAILQLKSWIATARSRDNHSVIVSLDVKSAFSRVWWPLVLQNLKSKNCPRNLFRVISTFLDDRKISISYSDSSITHDYEIVCPQGYK</sequence>
<gene>
    <name evidence="2" type="ORF">AVEN_271436_1</name>
</gene>
<feature type="domain" description="Reverse transcriptase" evidence="1">
    <location>
        <begin position="21"/>
        <end position="182"/>
    </location>
</feature>
<dbReference type="Pfam" id="PF00078">
    <property type="entry name" value="RVT_1"/>
    <property type="match status" value="1"/>
</dbReference>
<evidence type="ECO:0000259" key="1">
    <source>
        <dbReference type="PROSITE" id="PS50878"/>
    </source>
</evidence>
<dbReference type="GO" id="GO:0071897">
    <property type="term" value="P:DNA biosynthetic process"/>
    <property type="evidence" value="ECO:0007669"/>
    <property type="project" value="UniProtKB-ARBA"/>
</dbReference>
<dbReference type="AlphaFoldDB" id="A0A4Y2R3Q1"/>
<accession>A0A4Y2R3Q1</accession>
<dbReference type="PROSITE" id="PS50878">
    <property type="entry name" value="RT_POL"/>
    <property type="match status" value="1"/>
</dbReference>
<evidence type="ECO:0000313" key="3">
    <source>
        <dbReference type="Proteomes" id="UP000499080"/>
    </source>
</evidence>
<name>A0A4Y2R3Q1_ARAVE</name>
<dbReference type="PANTHER" id="PTHR19446">
    <property type="entry name" value="REVERSE TRANSCRIPTASES"/>
    <property type="match status" value="1"/>
</dbReference>
<evidence type="ECO:0000313" key="2">
    <source>
        <dbReference type="EMBL" id="GBN70211.1"/>
    </source>
</evidence>
<dbReference type="OrthoDB" id="6437414at2759"/>
<dbReference type="SUPFAM" id="SSF56672">
    <property type="entry name" value="DNA/RNA polymerases"/>
    <property type="match status" value="1"/>
</dbReference>
<keyword evidence="3" id="KW-1185">Reference proteome</keyword>
<reference evidence="2 3" key="1">
    <citation type="journal article" date="2019" name="Sci. Rep.">
        <title>Orb-weaving spider Araneus ventricosus genome elucidates the spidroin gene catalogue.</title>
        <authorList>
            <person name="Kono N."/>
            <person name="Nakamura H."/>
            <person name="Ohtoshi R."/>
            <person name="Moran D.A.P."/>
            <person name="Shinohara A."/>
            <person name="Yoshida Y."/>
            <person name="Fujiwara M."/>
            <person name="Mori M."/>
            <person name="Tomita M."/>
            <person name="Arakawa K."/>
        </authorList>
    </citation>
    <scope>NUCLEOTIDE SEQUENCE [LARGE SCALE GENOMIC DNA]</scope>
</reference>
<dbReference type="EMBL" id="BGPR01015680">
    <property type="protein sequence ID" value="GBN70211.1"/>
    <property type="molecule type" value="Genomic_DNA"/>
</dbReference>
<dbReference type="InterPro" id="IPR000477">
    <property type="entry name" value="RT_dom"/>
</dbReference>